<evidence type="ECO:0000313" key="2">
    <source>
        <dbReference type="EMBL" id="EET89039.1"/>
    </source>
</evidence>
<keyword evidence="3" id="KW-1185">Reference proteome</keyword>
<feature type="transmembrane region" description="Helical" evidence="1">
    <location>
        <begin position="12"/>
        <end position="29"/>
    </location>
</feature>
<name>C6PNW1_9CLOT</name>
<accession>C6PNW1</accession>
<proteinExistence type="predicted"/>
<dbReference type="RefSeq" id="WP_007059363.1">
    <property type="nucleotide sequence ID" value="NZ_ACVI01000005.1"/>
</dbReference>
<organism evidence="2 3">
    <name type="scientific">Clostridium carboxidivorans P7</name>
    <dbReference type="NCBI Taxonomy" id="536227"/>
    <lineage>
        <taxon>Bacteria</taxon>
        <taxon>Bacillati</taxon>
        <taxon>Bacillota</taxon>
        <taxon>Clostridia</taxon>
        <taxon>Eubacteriales</taxon>
        <taxon>Clostridiaceae</taxon>
        <taxon>Clostridium</taxon>
    </lineage>
</organism>
<keyword evidence="1" id="KW-0472">Membrane</keyword>
<protein>
    <submittedName>
        <fullName evidence="2">Uncharacterized protein</fullName>
    </submittedName>
</protein>
<gene>
    <name evidence="2" type="ORF">CcarbDRAFT_0478</name>
</gene>
<dbReference type="EMBL" id="ACVI01000005">
    <property type="protein sequence ID" value="EET89039.1"/>
    <property type="molecule type" value="Genomic_DNA"/>
</dbReference>
<keyword evidence="1" id="KW-0812">Transmembrane</keyword>
<dbReference type="AlphaFoldDB" id="C6PNW1"/>
<keyword evidence="1" id="KW-1133">Transmembrane helix</keyword>
<reference evidence="2 3" key="1">
    <citation type="submission" date="2009-06" db="EMBL/GenBank/DDBJ databases">
        <title>The draft genome of Clostridium carboxidivorans P7.</title>
        <authorList>
            <consortium name="US DOE Joint Genome Institute (JGI-PGF)"/>
            <person name="Lucas S."/>
            <person name="Copeland A."/>
            <person name="Lapidus A."/>
            <person name="Glavina del Rio T."/>
            <person name="Tice H."/>
            <person name="Bruce D."/>
            <person name="Goodwin L."/>
            <person name="Pitluck S."/>
            <person name="Larimer F."/>
            <person name="Land M.L."/>
            <person name="Hauser L."/>
            <person name="Hemme C.L."/>
        </authorList>
    </citation>
    <scope>NUCLEOTIDE SEQUENCE [LARGE SCALE GENOMIC DNA]</scope>
    <source>
        <strain evidence="2 3">P7</strain>
    </source>
</reference>
<evidence type="ECO:0000256" key="1">
    <source>
        <dbReference type="SAM" id="Phobius"/>
    </source>
</evidence>
<evidence type="ECO:0000313" key="3">
    <source>
        <dbReference type="Proteomes" id="UP000004198"/>
    </source>
</evidence>
<feature type="transmembrane region" description="Helical" evidence="1">
    <location>
        <begin position="35"/>
        <end position="55"/>
    </location>
</feature>
<sequence>MHKNKRKNLNNTALLLGLFLVLTNIVYYFRISRTTYRLLNLADMIAVAFILYVQFKD</sequence>
<comment type="caution">
    <text evidence="2">The sequence shown here is derived from an EMBL/GenBank/DDBJ whole genome shotgun (WGS) entry which is preliminary data.</text>
</comment>
<dbReference type="Proteomes" id="UP000004198">
    <property type="component" value="Unassembled WGS sequence"/>
</dbReference>